<dbReference type="PANTHER" id="PTHR43711">
    <property type="entry name" value="TWO-COMPONENT HISTIDINE KINASE"/>
    <property type="match status" value="1"/>
</dbReference>
<evidence type="ECO:0000256" key="7">
    <source>
        <dbReference type="PROSITE-ProRule" id="PRU00339"/>
    </source>
</evidence>
<evidence type="ECO:0000256" key="6">
    <source>
        <dbReference type="ARBA" id="ARBA00023012"/>
    </source>
</evidence>
<evidence type="ECO:0000313" key="10">
    <source>
        <dbReference type="EMBL" id="QCI28876.1"/>
    </source>
</evidence>
<evidence type="ECO:0000256" key="5">
    <source>
        <dbReference type="ARBA" id="ARBA00022777"/>
    </source>
</evidence>
<dbReference type="Gene3D" id="1.10.287.130">
    <property type="match status" value="1"/>
</dbReference>
<dbReference type="SMART" id="SM00028">
    <property type="entry name" value="TPR"/>
    <property type="match status" value="3"/>
</dbReference>
<dbReference type="RefSeq" id="WP_123352798.1">
    <property type="nucleotide sequence ID" value="NZ_CP027432.2"/>
</dbReference>
<evidence type="ECO:0000256" key="3">
    <source>
        <dbReference type="ARBA" id="ARBA00022553"/>
    </source>
</evidence>
<organism evidence="11 12">
    <name type="scientific">Caminibacter pacificus</name>
    <dbReference type="NCBI Taxonomy" id="1424653"/>
    <lineage>
        <taxon>Bacteria</taxon>
        <taxon>Pseudomonadati</taxon>
        <taxon>Campylobacterota</taxon>
        <taxon>Epsilonproteobacteria</taxon>
        <taxon>Nautiliales</taxon>
        <taxon>Nautiliaceae</taxon>
        <taxon>Caminibacter</taxon>
    </lineage>
</organism>
<dbReference type="InterPro" id="IPR036890">
    <property type="entry name" value="HATPase_C_sf"/>
</dbReference>
<keyword evidence="8" id="KW-0812">Transmembrane</keyword>
<dbReference type="Gene3D" id="1.25.40.10">
    <property type="entry name" value="Tetratricopeptide repeat domain"/>
    <property type="match status" value="2"/>
</dbReference>
<dbReference type="GO" id="GO:0000155">
    <property type="term" value="F:phosphorelay sensor kinase activity"/>
    <property type="evidence" value="ECO:0007669"/>
    <property type="project" value="InterPro"/>
</dbReference>
<keyword evidence="5 11" id="KW-0418">Kinase</keyword>
<keyword evidence="3" id="KW-0597">Phosphoprotein</keyword>
<reference evidence="13" key="1">
    <citation type="submission" date="2018-03" db="EMBL/GenBank/DDBJ databases">
        <title>A comparative analysis of the Nautiliaceae.</title>
        <authorList>
            <person name="Grosche A."/>
            <person name="Smedile F."/>
            <person name="Vetriani C."/>
        </authorList>
    </citation>
    <scope>NUCLEOTIDE SEQUENCE [LARGE SCALE GENOMIC DNA]</scope>
    <source>
        <strain evidence="13">TB6</strain>
    </source>
</reference>
<evidence type="ECO:0000256" key="8">
    <source>
        <dbReference type="SAM" id="Phobius"/>
    </source>
</evidence>
<keyword evidence="7" id="KW-0802">TPR repeat</keyword>
<dbReference type="CDD" id="cd00082">
    <property type="entry name" value="HisKA"/>
    <property type="match status" value="1"/>
</dbReference>
<dbReference type="PROSITE" id="PS50005">
    <property type="entry name" value="TPR"/>
    <property type="match status" value="1"/>
</dbReference>
<dbReference type="CDD" id="cd00075">
    <property type="entry name" value="HATPase"/>
    <property type="match status" value="1"/>
</dbReference>
<keyword evidence="8" id="KW-0472">Membrane</keyword>
<evidence type="ECO:0000256" key="1">
    <source>
        <dbReference type="ARBA" id="ARBA00000085"/>
    </source>
</evidence>
<dbReference type="InterPro" id="IPR011990">
    <property type="entry name" value="TPR-like_helical_dom_sf"/>
</dbReference>
<protein>
    <recommendedName>
        <fullName evidence="2">histidine kinase</fullName>
        <ecNumber evidence="2">2.7.13.3</ecNumber>
    </recommendedName>
</protein>
<evidence type="ECO:0000313" key="12">
    <source>
        <dbReference type="Proteomes" id="UP000272781"/>
    </source>
</evidence>
<proteinExistence type="predicted"/>
<keyword evidence="4" id="KW-0808">Transferase</keyword>
<dbReference type="SUPFAM" id="SSF47384">
    <property type="entry name" value="Homodimeric domain of signal transducing histidine kinase"/>
    <property type="match status" value="1"/>
</dbReference>
<feature type="transmembrane region" description="Helical" evidence="8">
    <location>
        <begin position="231"/>
        <end position="251"/>
    </location>
</feature>
<dbReference type="InterPro" id="IPR036097">
    <property type="entry name" value="HisK_dim/P_sf"/>
</dbReference>
<dbReference type="SUPFAM" id="SSF48452">
    <property type="entry name" value="TPR-like"/>
    <property type="match status" value="1"/>
</dbReference>
<dbReference type="Proteomes" id="UP000272781">
    <property type="component" value="Unassembled WGS sequence"/>
</dbReference>
<evidence type="ECO:0000313" key="13">
    <source>
        <dbReference type="Proteomes" id="UP000298805"/>
    </source>
</evidence>
<dbReference type="SMART" id="SM00388">
    <property type="entry name" value="HisKA"/>
    <property type="match status" value="1"/>
</dbReference>
<dbReference type="PRINTS" id="PR00344">
    <property type="entry name" value="BCTRLSENSOR"/>
</dbReference>
<dbReference type="InterPro" id="IPR050736">
    <property type="entry name" value="Sensor_HK_Regulatory"/>
</dbReference>
<dbReference type="InterPro" id="IPR003594">
    <property type="entry name" value="HATPase_dom"/>
</dbReference>
<dbReference type="Proteomes" id="UP000298805">
    <property type="component" value="Chromosome"/>
</dbReference>
<dbReference type="SUPFAM" id="SSF55874">
    <property type="entry name" value="ATPase domain of HSP90 chaperone/DNA topoisomerase II/histidine kinase"/>
    <property type="match status" value="1"/>
</dbReference>
<keyword evidence="13" id="KW-1185">Reference proteome</keyword>
<dbReference type="AlphaFoldDB" id="A0AAJ4UXP7"/>
<dbReference type="InterPro" id="IPR005467">
    <property type="entry name" value="His_kinase_dom"/>
</dbReference>
<evidence type="ECO:0000259" key="9">
    <source>
        <dbReference type="PROSITE" id="PS50109"/>
    </source>
</evidence>
<dbReference type="EMBL" id="RJVK01000003">
    <property type="protein sequence ID" value="ROR39467.1"/>
    <property type="molecule type" value="Genomic_DNA"/>
</dbReference>
<dbReference type="Gene3D" id="3.30.565.10">
    <property type="entry name" value="Histidine kinase-like ATPase, C-terminal domain"/>
    <property type="match status" value="1"/>
</dbReference>
<reference evidence="11 12" key="2">
    <citation type="submission" date="2018-11" db="EMBL/GenBank/DDBJ databases">
        <title>Genomic Encyclopedia of Type Strains, Phase IV (KMG-IV): sequencing the most valuable type-strain genomes for metagenomic binning, comparative biology and taxonomic classification.</title>
        <authorList>
            <person name="Goeker M."/>
        </authorList>
    </citation>
    <scope>NUCLEOTIDE SEQUENCE [LARGE SCALE GENOMIC DNA]</scope>
    <source>
        <strain evidence="11 12">DSM 27783</strain>
    </source>
</reference>
<dbReference type="PROSITE" id="PS50109">
    <property type="entry name" value="HIS_KIN"/>
    <property type="match status" value="1"/>
</dbReference>
<evidence type="ECO:0000256" key="2">
    <source>
        <dbReference type="ARBA" id="ARBA00012438"/>
    </source>
</evidence>
<sequence length="610" mass="71094">MFKLFKKDNFAKIFFHDIKNKLLTIKFNLYIILNKKLPEEKKEDLLEKVAITTDQAIDMIQDFLDFEKYKASKFLKHETFDLAQLVGEIVEELELDAQRANVKILYVKPKEKLMIKANREWIKKALLNIIHNSIKYNKENGRVFISFHVEKKGYMLIIKDTGVGIPQEQKEKIFKKYFSSDNKTGTGLGLNMAKVVIESHGGTIVFESEENKGSVFYIFLPKISKKIKIKYLSLAFAVFTMTGFFLFDYFYCLIPQQVKYAYSGDLQIIKLENGVIAKAKIEDKFKLKAYKNIWGTRTRTAFYLQKSDMTIDTNHQPVKVYTPKTSFSNIGTQFETISKTKETAVSVYKGAIKNNKFKVAKNEGLIVAKTAKKEPLPLKIEIVKTIQKPFEIIVMWQSQYKNFKLTASMDKDFKNPPIYEYTTKTKKFIFKNINDGIWYLSIQAEKDNLYSLPKIVKFLSLINYHKALKAYKNSDYDNAIKYLEISISTINKADFRPYYLLGKILSTSNLKKALKMAKTAFEITPNEQTAALYAKLLYNSQNYLLVTKLFSKGFKNPNIYRYVALSYYKLNDYKKAKQYIYKTLEENPNDNELKTILQKMQNNPLIKQFL</sequence>
<dbReference type="Pfam" id="PF02518">
    <property type="entry name" value="HATPase_c"/>
    <property type="match status" value="1"/>
</dbReference>
<dbReference type="EC" id="2.7.13.3" evidence="2"/>
<dbReference type="EMBL" id="CP027432">
    <property type="protein sequence ID" value="QCI28876.1"/>
    <property type="molecule type" value="Genomic_DNA"/>
</dbReference>
<gene>
    <name evidence="10" type="ORF">C6V80_07815</name>
    <name evidence="11" type="ORF">EDC58_1407</name>
</gene>
<reference evidence="10" key="3">
    <citation type="submission" date="2019-06" db="EMBL/GenBank/DDBJ databases">
        <title>A comparative analysis of the Nautiliaceae.</title>
        <authorList>
            <person name="Grosche A."/>
            <person name="Smedile F."/>
            <person name="Vetriani C."/>
        </authorList>
    </citation>
    <scope>NUCLEOTIDE SEQUENCE</scope>
    <source>
        <strain evidence="10">TB6</strain>
    </source>
</reference>
<name>A0AAJ4UXP7_9BACT</name>
<dbReference type="SMART" id="SM00387">
    <property type="entry name" value="HATPase_c"/>
    <property type="match status" value="1"/>
</dbReference>
<dbReference type="FunFam" id="3.30.565.10:FF:000006">
    <property type="entry name" value="Sensor histidine kinase WalK"/>
    <property type="match status" value="1"/>
</dbReference>
<keyword evidence="8" id="KW-1133">Transmembrane helix</keyword>
<comment type="catalytic activity">
    <reaction evidence="1">
        <text>ATP + protein L-histidine = ADP + protein N-phospho-L-histidine.</text>
        <dbReference type="EC" id="2.7.13.3"/>
    </reaction>
</comment>
<feature type="repeat" description="TPR" evidence="7">
    <location>
        <begin position="557"/>
        <end position="590"/>
    </location>
</feature>
<dbReference type="PANTHER" id="PTHR43711:SF1">
    <property type="entry name" value="HISTIDINE KINASE 1"/>
    <property type="match status" value="1"/>
</dbReference>
<feature type="domain" description="Histidine kinase" evidence="9">
    <location>
        <begin position="13"/>
        <end position="224"/>
    </location>
</feature>
<dbReference type="InterPro" id="IPR019734">
    <property type="entry name" value="TPR_rpt"/>
</dbReference>
<keyword evidence="6" id="KW-0902">Two-component regulatory system</keyword>
<evidence type="ECO:0000313" key="11">
    <source>
        <dbReference type="EMBL" id="ROR39467.1"/>
    </source>
</evidence>
<accession>A0AAJ4UXP7</accession>
<dbReference type="InterPro" id="IPR004358">
    <property type="entry name" value="Sig_transdc_His_kin-like_C"/>
</dbReference>
<evidence type="ECO:0000256" key="4">
    <source>
        <dbReference type="ARBA" id="ARBA00022679"/>
    </source>
</evidence>
<dbReference type="InterPro" id="IPR003661">
    <property type="entry name" value="HisK_dim/P_dom"/>
</dbReference>